<evidence type="ECO:0000313" key="8">
    <source>
        <dbReference type="EMBL" id="EAY13308.1"/>
    </source>
</evidence>
<reference evidence="8" key="2">
    <citation type="journal article" date="2007" name="Science">
        <title>Draft genome sequence of the sexually transmitted pathogen Trichomonas vaginalis.</title>
        <authorList>
            <person name="Carlton J.M."/>
            <person name="Hirt R.P."/>
            <person name="Silva J.C."/>
            <person name="Delcher A.L."/>
            <person name="Schatz M."/>
            <person name="Zhao Q."/>
            <person name="Wortman J.R."/>
            <person name="Bidwell S.L."/>
            <person name="Alsmark U.C.M."/>
            <person name="Besteiro S."/>
            <person name="Sicheritz-Ponten T."/>
            <person name="Noel C.J."/>
            <person name="Dacks J.B."/>
            <person name="Foster P.G."/>
            <person name="Simillion C."/>
            <person name="Van de Peer Y."/>
            <person name="Miranda-Saavedra D."/>
            <person name="Barton G.J."/>
            <person name="Westrop G.D."/>
            <person name="Mueller S."/>
            <person name="Dessi D."/>
            <person name="Fiori P.L."/>
            <person name="Ren Q."/>
            <person name="Paulsen I."/>
            <person name="Zhang H."/>
            <person name="Bastida-Corcuera F.D."/>
            <person name="Simoes-Barbosa A."/>
            <person name="Brown M.T."/>
            <person name="Hayes R.D."/>
            <person name="Mukherjee M."/>
            <person name="Okumura C.Y."/>
            <person name="Schneider R."/>
            <person name="Smith A.J."/>
            <person name="Vanacova S."/>
            <person name="Villalvazo M."/>
            <person name="Haas B.J."/>
            <person name="Pertea M."/>
            <person name="Feldblyum T.V."/>
            <person name="Utterback T.R."/>
            <person name="Shu C.L."/>
            <person name="Osoegawa K."/>
            <person name="de Jong P.J."/>
            <person name="Hrdy I."/>
            <person name="Horvathova L."/>
            <person name="Zubacova Z."/>
            <person name="Dolezal P."/>
            <person name="Malik S.B."/>
            <person name="Logsdon J.M. Jr."/>
            <person name="Henze K."/>
            <person name="Gupta A."/>
            <person name="Wang C.C."/>
            <person name="Dunne R.L."/>
            <person name="Upcroft J.A."/>
            <person name="Upcroft P."/>
            <person name="White O."/>
            <person name="Salzberg S.L."/>
            <person name="Tang P."/>
            <person name="Chiu C.-H."/>
            <person name="Lee Y.-S."/>
            <person name="Embley T.M."/>
            <person name="Coombs G.H."/>
            <person name="Mottram J.C."/>
            <person name="Tachezy J."/>
            <person name="Fraser-Liggett C.M."/>
            <person name="Johnson P.J."/>
        </authorList>
    </citation>
    <scope>NUCLEOTIDE SEQUENCE [LARGE SCALE GENOMIC DNA]</scope>
    <source>
        <strain evidence="8">G3</strain>
    </source>
</reference>
<reference evidence="8" key="1">
    <citation type="submission" date="2006-10" db="EMBL/GenBank/DDBJ databases">
        <authorList>
            <person name="Amadeo P."/>
            <person name="Zhao Q."/>
            <person name="Wortman J."/>
            <person name="Fraser-Liggett C."/>
            <person name="Carlton J."/>
        </authorList>
    </citation>
    <scope>NUCLEOTIDE SEQUENCE</scope>
    <source>
        <strain evidence="8">G3</strain>
    </source>
</reference>
<dbReference type="PANTHER" id="PTHR10283:SF92">
    <property type="entry name" value="LOW-AFFINITY PHOSPHATE TRANSPORTER PHO91"/>
    <property type="match status" value="1"/>
</dbReference>
<sequence length="517" mass="56699">MNQSLLPKENAPLVFVNQDNDISAFTEESTSTTKVEKKAKKERLSFLPISAALIFGVVYMLPFWKLDPISHSCFALLCAIAFLWSTEGIPAYAAAYIVPLIGVWLGLGYDKNTGKRIPAATLASTFAWRFMDPIIFVFLGSMTMSECLSKLNITDRVSRLVFRRLSKQPKFILLTLMLLNWAIAAFLSNVASTTLVLTFSMPIIRSLDPDDPFIKAILFGIAWSGNAGGMPTTIASPQNILAVKYVHDNTPISISFLFWMYFGVPCSLVILFLEWGYLLLRFKPQRSQIYVGETAAEYEKWGIKHTFASIITVSTITLWTLNETFPKVLGNVGITSMIPVVTFFGSGMLTVQDFHTIRWSTLALMGGGLALGEAMKISGLLDLVAKVSGSLLGGIPLWPLLLIFLFIEAVLASLINSTSAAAILYPVIAVMGAPTHHPNLMVVLSALMVSGAQLFHISSFPNALMSGVCRHKPGNGEEVTQITFLEGSEYFKYGWPTVLAGIFVVASIGYFIAKIKL</sequence>
<dbReference type="GO" id="GO:0006817">
    <property type="term" value="P:phosphate ion transport"/>
    <property type="evidence" value="ECO:0000318"/>
    <property type="project" value="GO_Central"/>
</dbReference>
<dbReference type="VEuPathDB" id="TrichDB:TVAGG3_0036580"/>
<organism evidence="8 9">
    <name type="scientific">Trichomonas vaginalis (strain ATCC PRA-98 / G3)</name>
    <dbReference type="NCBI Taxonomy" id="412133"/>
    <lineage>
        <taxon>Eukaryota</taxon>
        <taxon>Metamonada</taxon>
        <taxon>Parabasalia</taxon>
        <taxon>Trichomonadida</taxon>
        <taxon>Trichomonadidae</taxon>
        <taxon>Trichomonas</taxon>
    </lineage>
</organism>
<name>A2E1V9_TRIV3</name>
<evidence type="ECO:0000313" key="9">
    <source>
        <dbReference type="Proteomes" id="UP000001542"/>
    </source>
</evidence>
<evidence type="ECO:0000256" key="2">
    <source>
        <dbReference type="ARBA" id="ARBA00022448"/>
    </source>
</evidence>
<keyword evidence="4 6" id="KW-1133">Transmembrane helix</keyword>
<feature type="transmembrane region" description="Helical" evidence="6">
    <location>
        <begin position="171"/>
        <end position="191"/>
    </location>
</feature>
<feature type="transmembrane region" description="Helical" evidence="6">
    <location>
        <begin position="301"/>
        <end position="322"/>
    </location>
</feature>
<dbReference type="GO" id="GO:0006797">
    <property type="term" value="P:polyphosphate metabolic process"/>
    <property type="evidence" value="ECO:0000318"/>
    <property type="project" value="GO_Central"/>
</dbReference>
<dbReference type="InterPro" id="IPR004680">
    <property type="entry name" value="Cit_transptr-like_dom"/>
</dbReference>
<feature type="transmembrane region" description="Helical" evidence="6">
    <location>
        <begin position="91"/>
        <end position="109"/>
    </location>
</feature>
<gene>
    <name evidence="8" type="ORF">TVAG_164170</name>
</gene>
<feature type="transmembrane region" description="Helical" evidence="6">
    <location>
        <begin position="44"/>
        <end position="62"/>
    </location>
</feature>
<evidence type="ECO:0000256" key="3">
    <source>
        <dbReference type="ARBA" id="ARBA00022692"/>
    </source>
</evidence>
<dbReference type="GO" id="GO:0005886">
    <property type="term" value="C:plasma membrane"/>
    <property type="evidence" value="ECO:0000318"/>
    <property type="project" value="GO_Central"/>
</dbReference>
<feature type="transmembrane region" description="Helical" evidence="6">
    <location>
        <begin position="258"/>
        <end position="280"/>
    </location>
</feature>
<dbReference type="AlphaFoldDB" id="A2E1V9"/>
<evidence type="ECO:0000259" key="7">
    <source>
        <dbReference type="Pfam" id="PF03600"/>
    </source>
</evidence>
<feature type="transmembrane region" description="Helical" evidence="6">
    <location>
        <begin position="328"/>
        <end position="349"/>
    </location>
</feature>
<evidence type="ECO:0000256" key="5">
    <source>
        <dbReference type="ARBA" id="ARBA00023136"/>
    </source>
</evidence>
<accession>A2E1V9</accession>
<dbReference type="Proteomes" id="UP000001542">
    <property type="component" value="Unassembled WGS sequence"/>
</dbReference>
<feature type="domain" description="Citrate transporter-like" evidence="7">
    <location>
        <begin position="83"/>
        <end position="446"/>
    </location>
</feature>
<dbReference type="SMR" id="A2E1V9"/>
<keyword evidence="9" id="KW-1185">Reference proteome</keyword>
<dbReference type="eggNOG" id="KOG1281">
    <property type="taxonomic scope" value="Eukaryota"/>
</dbReference>
<keyword evidence="5 6" id="KW-0472">Membrane</keyword>
<dbReference type="VEuPathDB" id="TrichDB:TVAG_164170"/>
<dbReference type="GO" id="GO:0005315">
    <property type="term" value="F:phosphate transmembrane transporter activity"/>
    <property type="evidence" value="ECO:0000318"/>
    <property type="project" value="GO_Central"/>
</dbReference>
<protein>
    <submittedName>
        <fullName evidence="8">Putative transporter protein</fullName>
    </submittedName>
</protein>
<comment type="subcellular location">
    <subcellularLocation>
        <location evidence="1">Membrane</location>
        <topology evidence="1">Multi-pass membrane protein</topology>
    </subcellularLocation>
</comment>
<dbReference type="RefSeq" id="XP_001325531.1">
    <property type="nucleotide sequence ID" value="XM_001325496.1"/>
</dbReference>
<keyword evidence="3 6" id="KW-0812">Transmembrane</keyword>
<evidence type="ECO:0000256" key="4">
    <source>
        <dbReference type="ARBA" id="ARBA00022989"/>
    </source>
</evidence>
<dbReference type="Pfam" id="PF03600">
    <property type="entry name" value="CitMHS"/>
    <property type="match status" value="1"/>
</dbReference>
<dbReference type="KEGG" id="tva:4771283"/>
<feature type="transmembrane region" description="Helical" evidence="6">
    <location>
        <begin position="493"/>
        <end position="513"/>
    </location>
</feature>
<evidence type="ECO:0000256" key="1">
    <source>
        <dbReference type="ARBA" id="ARBA00004141"/>
    </source>
</evidence>
<dbReference type="EMBL" id="DS113287">
    <property type="protein sequence ID" value="EAY13308.1"/>
    <property type="molecule type" value="Genomic_DNA"/>
</dbReference>
<dbReference type="OrthoDB" id="10260443at2759"/>
<evidence type="ECO:0000256" key="6">
    <source>
        <dbReference type="SAM" id="Phobius"/>
    </source>
</evidence>
<feature type="transmembrane region" description="Helical" evidence="6">
    <location>
        <begin position="401"/>
        <end position="428"/>
    </location>
</feature>
<dbReference type="PANTHER" id="PTHR10283">
    <property type="entry name" value="SOLUTE CARRIER FAMILY 13 MEMBER"/>
    <property type="match status" value="1"/>
</dbReference>
<proteinExistence type="predicted"/>
<keyword evidence="2" id="KW-0813">Transport</keyword>
<feature type="transmembrane region" description="Helical" evidence="6">
    <location>
        <begin position="361"/>
        <end position="381"/>
    </location>
</feature>
<dbReference type="GO" id="GO:0055085">
    <property type="term" value="P:transmembrane transport"/>
    <property type="evidence" value="ECO:0000318"/>
    <property type="project" value="GO_Central"/>
</dbReference>
<dbReference type="STRING" id="5722.A2E1V9"/>
<feature type="transmembrane region" description="Helical" evidence="6">
    <location>
        <begin position="440"/>
        <end position="458"/>
    </location>
</feature>
<dbReference type="InParanoid" id="A2E1V9"/>